<sequence length="131" mass="14702">MFPITYLICVSKPFVFATNTVGTNNKGLNIDINYRNNLPVSNSSETFSGDLLTTDLPVPFLFIKPNQLEKVHQIAESALENESIIADTEDVYERIVNELDQRPPEEMIGDIIAKINKLEALKAQLGTEEYV</sequence>
<evidence type="ECO:0000313" key="1">
    <source>
        <dbReference type="EMBL" id="UKK00125.2"/>
    </source>
</evidence>
<reference evidence="1" key="1">
    <citation type="submission" date="2022-07" db="EMBL/GenBank/DDBJ databases">
        <title>Evaluation of T. orientalis genome assembly methods using nanopore sequencing and analysis of variation between genomes.</title>
        <authorList>
            <person name="Yam J."/>
            <person name="Micallef M.L."/>
            <person name="Liu M."/>
            <person name="Djordjevic S.P."/>
            <person name="Bogema D.R."/>
            <person name="Jenkins C."/>
        </authorList>
    </citation>
    <scope>NUCLEOTIDE SEQUENCE</scope>
    <source>
        <strain evidence="1">Goon Nure</strain>
    </source>
</reference>
<organism evidence="1 2">
    <name type="scientific">Theileria orientalis</name>
    <dbReference type="NCBI Taxonomy" id="68886"/>
    <lineage>
        <taxon>Eukaryota</taxon>
        <taxon>Sar</taxon>
        <taxon>Alveolata</taxon>
        <taxon>Apicomplexa</taxon>
        <taxon>Aconoidasida</taxon>
        <taxon>Piroplasmida</taxon>
        <taxon>Theileriidae</taxon>
        <taxon>Theileria</taxon>
    </lineage>
</organism>
<dbReference type="EMBL" id="CP056069">
    <property type="protein sequence ID" value="UKK00125.2"/>
    <property type="molecule type" value="Genomic_DNA"/>
</dbReference>
<gene>
    <name evidence="1" type="ORF">MACK_000195</name>
</gene>
<dbReference type="AlphaFoldDB" id="A0A976M9G4"/>
<accession>A0A976M9G4</accession>
<protein>
    <submittedName>
        <fullName evidence="1">Uncharacterized protein</fullName>
    </submittedName>
</protein>
<proteinExistence type="predicted"/>
<name>A0A976M9G4_THEOR</name>
<evidence type="ECO:0000313" key="2">
    <source>
        <dbReference type="Proteomes" id="UP000244811"/>
    </source>
</evidence>
<dbReference type="Proteomes" id="UP000244811">
    <property type="component" value="Chromosome 1"/>
</dbReference>